<dbReference type="AlphaFoldDB" id="A0A975PP89"/>
<evidence type="ECO:0000313" key="1">
    <source>
        <dbReference type="EMBL" id="QUJ78110.1"/>
    </source>
</evidence>
<reference evidence="1" key="1">
    <citation type="submission" date="2021-04" db="EMBL/GenBank/DDBJ databases">
        <title>Complete genome sequence for Sulfitobacter sp. strain JK7-1.</title>
        <authorList>
            <person name="Park S.-J."/>
        </authorList>
    </citation>
    <scope>NUCLEOTIDE SEQUENCE</scope>
    <source>
        <strain evidence="1">JK7-1</strain>
    </source>
</reference>
<evidence type="ECO:0000313" key="2">
    <source>
        <dbReference type="Proteomes" id="UP000683291"/>
    </source>
</evidence>
<evidence type="ECO:0008006" key="3">
    <source>
        <dbReference type="Google" id="ProtNLM"/>
    </source>
</evidence>
<dbReference type="RefSeq" id="WP_212706302.1">
    <property type="nucleotide sequence ID" value="NZ_CP073582.1"/>
</dbReference>
<proteinExistence type="predicted"/>
<dbReference type="Proteomes" id="UP000683291">
    <property type="component" value="Chromosome pJK7-1-1"/>
</dbReference>
<gene>
    <name evidence="1" type="ORF">KDD17_17365</name>
</gene>
<protein>
    <recommendedName>
        <fullName evidence="3">Tat pathway signal protein</fullName>
    </recommendedName>
</protein>
<dbReference type="KEGG" id="sual:KDD17_17365"/>
<accession>A0A975PP89</accession>
<organism evidence="1 2">
    <name type="scientific">Sulfitobacter albidus</name>
    <dbReference type="NCBI Taxonomy" id="2829501"/>
    <lineage>
        <taxon>Bacteria</taxon>
        <taxon>Pseudomonadati</taxon>
        <taxon>Pseudomonadota</taxon>
        <taxon>Alphaproteobacteria</taxon>
        <taxon>Rhodobacterales</taxon>
        <taxon>Roseobacteraceae</taxon>
        <taxon>Sulfitobacter</taxon>
    </lineage>
</organism>
<sequence>MAVFATGASAQETTENPTLTLELNRASASDSGGCQVVFFAQNGLGVDVDDVTWRLAVLDNEGVFRNLLSLPLGSLSKGKRRIVQYNLPSPCEDFSEIIVNEVATCEVDGGASNQCMTQLDARSRADIAFGI</sequence>
<dbReference type="EMBL" id="CP073582">
    <property type="protein sequence ID" value="QUJ78110.1"/>
    <property type="molecule type" value="Genomic_DNA"/>
</dbReference>
<name>A0A975PP89_9RHOB</name>
<keyword evidence="2" id="KW-1185">Reference proteome</keyword>